<evidence type="ECO:0000313" key="3">
    <source>
        <dbReference type="Proteomes" id="UP001054846"/>
    </source>
</evidence>
<dbReference type="Gene3D" id="3.40.1010.10">
    <property type="entry name" value="Cobalt-precorrin-4 Transmethylase, Domain 1"/>
    <property type="match status" value="1"/>
</dbReference>
<dbReference type="EMBL" id="CP063845">
    <property type="protein sequence ID" value="UFP96811.1"/>
    <property type="molecule type" value="Genomic_DNA"/>
</dbReference>
<dbReference type="SUPFAM" id="SSF53790">
    <property type="entry name" value="Tetrapyrrole methylase"/>
    <property type="match status" value="1"/>
</dbReference>
<protein>
    <recommendedName>
        <fullName evidence="1">Tetrapyrrole methylase domain-containing protein</fullName>
    </recommendedName>
</protein>
<keyword evidence="3" id="KW-1185">Reference proteome</keyword>
<dbReference type="Pfam" id="PF00590">
    <property type="entry name" value="TP_methylase"/>
    <property type="match status" value="1"/>
</dbReference>
<evidence type="ECO:0000259" key="1">
    <source>
        <dbReference type="Pfam" id="PF00590"/>
    </source>
</evidence>
<dbReference type="InterPro" id="IPR014777">
    <property type="entry name" value="4pyrrole_Mease_sub1"/>
</dbReference>
<dbReference type="InterPro" id="IPR000878">
    <property type="entry name" value="4pyrrol_Mease"/>
</dbReference>
<dbReference type="RefSeq" id="WP_230844143.1">
    <property type="nucleotide sequence ID" value="NZ_CP063845.1"/>
</dbReference>
<organism evidence="2 3">
    <name type="scientific">Gloeobacter morelensis MG652769</name>
    <dbReference type="NCBI Taxonomy" id="2781736"/>
    <lineage>
        <taxon>Bacteria</taxon>
        <taxon>Bacillati</taxon>
        <taxon>Cyanobacteriota</taxon>
        <taxon>Cyanophyceae</taxon>
        <taxon>Gloeobacterales</taxon>
        <taxon>Gloeobacteraceae</taxon>
        <taxon>Gloeobacter</taxon>
        <taxon>Gloeobacter morelensis</taxon>
    </lineage>
</organism>
<evidence type="ECO:0000313" key="2">
    <source>
        <dbReference type="EMBL" id="UFP96811.1"/>
    </source>
</evidence>
<accession>A0ABY3PSW1</accession>
<dbReference type="CDD" id="cd19916">
    <property type="entry name" value="OphMA_like"/>
    <property type="match status" value="1"/>
</dbReference>
<gene>
    <name evidence="2" type="ORF">ISF26_11625</name>
</gene>
<dbReference type="Proteomes" id="UP001054846">
    <property type="component" value="Chromosome"/>
</dbReference>
<feature type="domain" description="Tetrapyrrole methylase" evidence="1">
    <location>
        <begin position="5"/>
        <end position="211"/>
    </location>
</feature>
<proteinExistence type="predicted"/>
<reference evidence="2 3" key="1">
    <citation type="journal article" date="2021" name="Genome Biol. Evol.">
        <title>Complete Genome Sequencing of a Novel Gloeobacter Species from a Waterfall Cave in Mexico.</title>
        <authorList>
            <person name="Saw J.H."/>
            <person name="Cardona T."/>
            <person name="Montejano G."/>
        </authorList>
    </citation>
    <scope>NUCLEOTIDE SEQUENCE [LARGE SCALE GENOMIC DNA]</scope>
    <source>
        <strain evidence="2">MG652769</strain>
    </source>
</reference>
<dbReference type="InterPro" id="IPR035996">
    <property type="entry name" value="4pyrrol_Methylase_sf"/>
</dbReference>
<sequence length="267" mass="29166">MSGSLIVVGTGIRAGHLSQEAVSAVRTADAVAYCIAEPLSRLLVDELRKEVAKPAAEDLHRFYADGKPRMQTYRQMVARILELVRLDLQVAAVFYGHPGVFAYPSHESIRQARAEGYPAEMLPGISAVDCLFADLGVDPATAGCQMLEATDFLLRRRHLDTACGVVLWQIGCVGHGDYQGSGYDLRHVPMLVEALLAFYPPEHEVVVYQAAHFAMCDPTIEYVAIAEMFRAGITAVSTLYIPPLLVPAIDSQVLKKFDIATFRGTEG</sequence>
<name>A0ABY3PSW1_9CYAN</name>